<proteinExistence type="predicted"/>
<comment type="caution">
    <text evidence="2">The sequence shown here is derived from an EMBL/GenBank/DDBJ whole genome shotgun (WGS) entry which is preliminary data.</text>
</comment>
<dbReference type="Proteomes" id="UP000323732">
    <property type="component" value="Unassembled WGS sequence"/>
</dbReference>
<evidence type="ECO:0008006" key="4">
    <source>
        <dbReference type="Google" id="ProtNLM"/>
    </source>
</evidence>
<feature type="transmembrane region" description="Helical" evidence="1">
    <location>
        <begin position="85"/>
        <end position="107"/>
    </location>
</feature>
<keyword evidence="1" id="KW-1133">Transmembrane helix</keyword>
<dbReference type="RefSeq" id="WP_148950690.1">
    <property type="nucleotide sequence ID" value="NZ_VTES01000006.1"/>
</dbReference>
<protein>
    <recommendedName>
        <fullName evidence="4">Yip1 domain-containing protein</fullName>
    </recommendedName>
</protein>
<accession>A0A5D4SA80</accession>
<dbReference type="AlphaFoldDB" id="A0A5D4SA80"/>
<organism evidence="2 3">
    <name type="scientific">Bacillus infantis</name>
    <dbReference type="NCBI Taxonomy" id="324767"/>
    <lineage>
        <taxon>Bacteria</taxon>
        <taxon>Bacillati</taxon>
        <taxon>Bacillota</taxon>
        <taxon>Bacilli</taxon>
        <taxon>Bacillales</taxon>
        <taxon>Bacillaceae</taxon>
        <taxon>Bacillus</taxon>
    </lineage>
</organism>
<name>A0A5D4SA80_9BACI</name>
<dbReference type="EMBL" id="VTES01000006">
    <property type="protein sequence ID" value="TYS60545.1"/>
    <property type="molecule type" value="Genomic_DNA"/>
</dbReference>
<keyword evidence="1" id="KW-0472">Membrane</keyword>
<feature type="transmembrane region" description="Helical" evidence="1">
    <location>
        <begin position="160"/>
        <end position="178"/>
    </location>
</feature>
<gene>
    <name evidence="2" type="ORF">FZD47_20245</name>
</gene>
<feature type="transmembrane region" description="Helical" evidence="1">
    <location>
        <begin position="119"/>
        <end position="140"/>
    </location>
</feature>
<sequence>MSLLTVTANTQPLPFMPSKDKLGEIKPVSSDSLFGGITNDLAELIAPAYTWGITIITILFVIGTVVMILSMIFKNGQWQKYGQGTMSISFLVMLILRGLPIIILSVQSSADFSKLLSDSLAVLNYAAILLGLAGVAISFLFKFGHKLIGHPDFHRWSRNLLSVSIIMTVFAIVIPVIFPTI</sequence>
<feature type="transmembrane region" description="Helical" evidence="1">
    <location>
        <begin position="48"/>
        <end position="73"/>
    </location>
</feature>
<reference evidence="2 3" key="1">
    <citation type="submission" date="2019-08" db="EMBL/GenBank/DDBJ databases">
        <title>Bacillus genomes from the desert of Cuatro Cienegas, Coahuila.</title>
        <authorList>
            <person name="Olmedo-Alvarez G."/>
        </authorList>
    </citation>
    <scope>NUCLEOTIDE SEQUENCE [LARGE SCALE GENOMIC DNA]</scope>
    <source>
        <strain evidence="2 3">CH37_1T</strain>
    </source>
</reference>
<keyword evidence="1" id="KW-0812">Transmembrane</keyword>
<evidence type="ECO:0000256" key="1">
    <source>
        <dbReference type="SAM" id="Phobius"/>
    </source>
</evidence>
<evidence type="ECO:0000313" key="2">
    <source>
        <dbReference type="EMBL" id="TYS60545.1"/>
    </source>
</evidence>
<evidence type="ECO:0000313" key="3">
    <source>
        <dbReference type="Proteomes" id="UP000323732"/>
    </source>
</evidence>